<gene>
    <name evidence="2" type="ORF">N7456_004913</name>
</gene>
<feature type="region of interest" description="Disordered" evidence="1">
    <location>
        <begin position="1"/>
        <end position="54"/>
    </location>
</feature>
<proteinExistence type="predicted"/>
<dbReference type="EMBL" id="JAPQKH010000003">
    <property type="protein sequence ID" value="KAJ5108238.1"/>
    <property type="molecule type" value="Genomic_DNA"/>
</dbReference>
<sequence>MPQLSFKDSCDPSDAHESSKRLPSSHDSKERESRDAFQAFEIPGENTASRADLEQGRWINDTLASEKLWSEQRGSPAGGNAHVTLKELDSLLLF</sequence>
<evidence type="ECO:0000313" key="2">
    <source>
        <dbReference type="EMBL" id="KAJ5108238.1"/>
    </source>
</evidence>
<comment type="caution">
    <text evidence="2">The sequence shown here is derived from an EMBL/GenBank/DDBJ whole genome shotgun (WGS) entry which is preliminary data.</text>
</comment>
<feature type="compositionally biased region" description="Basic and acidic residues" evidence="1">
    <location>
        <begin position="8"/>
        <end position="35"/>
    </location>
</feature>
<accession>A0A9W9KK07</accession>
<dbReference type="Proteomes" id="UP001149165">
    <property type="component" value="Unassembled WGS sequence"/>
</dbReference>
<evidence type="ECO:0000256" key="1">
    <source>
        <dbReference type="SAM" id="MobiDB-lite"/>
    </source>
</evidence>
<organism evidence="2 3">
    <name type="scientific">Penicillium angulare</name>
    <dbReference type="NCBI Taxonomy" id="116970"/>
    <lineage>
        <taxon>Eukaryota</taxon>
        <taxon>Fungi</taxon>
        <taxon>Dikarya</taxon>
        <taxon>Ascomycota</taxon>
        <taxon>Pezizomycotina</taxon>
        <taxon>Eurotiomycetes</taxon>
        <taxon>Eurotiomycetidae</taxon>
        <taxon>Eurotiales</taxon>
        <taxon>Aspergillaceae</taxon>
        <taxon>Penicillium</taxon>
    </lineage>
</organism>
<dbReference type="AlphaFoldDB" id="A0A9W9KK07"/>
<reference evidence="2" key="2">
    <citation type="journal article" date="2023" name="IMA Fungus">
        <title>Comparative genomic study of the Penicillium genus elucidates a diverse pangenome and 15 lateral gene transfer events.</title>
        <authorList>
            <person name="Petersen C."/>
            <person name="Sorensen T."/>
            <person name="Nielsen M.R."/>
            <person name="Sondergaard T.E."/>
            <person name="Sorensen J.L."/>
            <person name="Fitzpatrick D.A."/>
            <person name="Frisvad J.C."/>
            <person name="Nielsen K.L."/>
        </authorList>
    </citation>
    <scope>NUCLEOTIDE SEQUENCE</scope>
    <source>
        <strain evidence="2">IBT 30069</strain>
    </source>
</reference>
<evidence type="ECO:0000313" key="3">
    <source>
        <dbReference type="Proteomes" id="UP001149165"/>
    </source>
</evidence>
<keyword evidence="3" id="KW-1185">Reference proteome</keyword>
<reference evidence="2" key="1">
    <citation type="submission" date="2022-11" db="EMBL/GenBank/DDBJ databases">
        <authorList>
            <person name="Petersen C."/>
        </authorList>
    </citation>
    <scope>NUCLEOTIDE SEQUENCE</scope>
    <source>
        <strain evidence="2">IBT 30069</strain>
    </source>
</reference>
<name>A0A9W9KK07_9EURO</name>
<protein>
    <submittedName>
        <fullName evidence="2">Uncharacterized protein</fullName>
    </submittedName>
</protein>